<evidence type="ECO:0000256" key="1">
    <source>
        <dbReference type="SAM" id="MobiDB-lite"/>
    </source>
</evidence>
<feature type="compositionally biased region" description="Low complexity" evidence="1">
    <location>
        <begin position="1"/>
        <end position="10"/>
    </location>
</feature>
<feature type="region of interest" description="Disordered" evidence="1">
    <location>
        <begin position="1"/>
        <end position="78"/>
    </location>
</feature>
<feature type="compositionally biased region" description="Basic and acidic residues" evidence="1">
    <location>
        <begin position="67"/>
        <end position="77"/>
    </location>
</feature>
<feature type="compositionally biased region" description="Polar residues" evidence="1">
    <location>
        <begin position="14"/>
        <end position="25"/>
    </location>
</feature>
<name>A0A016RWP5_9BILA</name>
<evidence type="ECO:0000313" key="3">
    <source>
        <dbReference type="Proteomes" id="UP000024635"/>
    </source>
</evidence>
<organism evidence="2 3">
    <name type="scientific">Ancylostoma ceylanicum</name>
    <dbReference type="NCBI Taxonomy" id="53326"/>
    <lineage>
        <taxon>Eukaryota</taxon>
        <taxon>Metazoa</taxon>
        <taxon>Ecdysozoa</taxon>
        <taxon>Nematoda</taxon>
        <taxon>Chromadorea</taxon>
        <taxon>Rhabditida</taxon>
        <taxon>Rhabditina</taxon>
        <taxon>Rhabditomorpha</taxon>
        <taxon>Strongyloidea</taxon>
        <taxon>Ancylostomatidae</taxon>
        <taxon>Ancylostomatinae</taxon>
        <taxon>Ancylostoma</taxon>
    </lineage>
</organism>
<dbReference type="EMBL" id="JARK01001686">
    <property type="protein sequence ID" value="EYB82810.1"/>
    <property type="molecule type" value="Genomic_DNA"/>
</dbReference>
<protein>
    <submittedName>
        <fullName evidence="2">Uncharacterized protein</fullName>
    </submittedName>
</protein>
<gene>
    <name evidence="2" type="primary">Acey_s0350.g3220</name>
    <name evidence="2" type="ORF">Y032_0350g3220</name>
</gene>
<dbReference type="AlphaFoldDB" id="A0A016RWP5"/>
<proteinExistence type="predicted"/>
<comment type="caution">
    <text evidence="2">The sequence shown here is derived from an EMBL/GenBank/DDBJ whole genome shotgun (WGS) entry which is preliminary data.</text>
</comment>
<dbReference type="Proteomes" id="UP000024635">
    <property type="component" value="Unassembled WGS sequence"/>
</dbReference>
<sequence length="124" mass="14134">MRRAAAAAAAKNIVLSQQSPTRTISSPPPKSEEMASKPREASSSHRRDFDSRKIAAATPSRHSRSNRNGERNEDGRFRRSSCLSYRRIAVTERLLMCVKQLIYLFRSTTTSSLLREKRIQIKTR</sequence>
<dbReference type="OrthoDB" id="5873775at2759"/>
<reference evidence="3" key="1">
    <citation type="journal article" date="2015" name="Nat. Genet.">
        <title>The genome and transcriptome of the zoonotic hookworm Ancylostoma ceylanicum identify infection-specific gene families.</title>
        <authorList>
            <person name="Schwarz E.M."/>
            <person name="Hu Y."/>
            <person name="Antoshechkin I."/>
            <person name="Miller M.M."/>
            <person name="Sternberg P.W."/>
            <person name="Aroian R.V."/>
        </authorList>
    </citation>
    <scope>NUCLEOTIDE SEQUENCE</scope>
    <source>
        <strain evidence="3">HY135</strain>
    </source>
</reference>
<keyword evidence="3" id="KW-1185">Reference proteome</keyword>
<accession>A0A016RWP5</accession>
<feature type="compositionally biased region" description="Basic and acidic residues" evidence="1">
    <location>
        <begin position="30"/>
        <end position="53"/>
    </location>
</feature>
<evidence type="ECO:0000313" key="2">
    <source>
        <dbReference type="EMBL" id="EYB82810.1"/>
    </source>
</evidence>